<feature type="region of interest" description="Disordered" evidence="1">
    <location>
        <begin position="63"/>
        <end position="91"/>
    </location>
</feature>
<organism evidence="2 3">
    <name type="scientific">Synaphobranchus kaupii</name>
    <name type="common">Kaup's arrowtooth eel</name>
    <dbReference type="NCBI Taxonomy" id="118154"/>
    <lineage>
        <taxon>Eukaryota</taxon>
        <taxon>Metazoa</taxon>
        <taxon>Chordata</taxon>
        <taxon>Craniata</taxon>
        <taxon>Vertebrata</taxon>
        <taxon>Euteleostomi</taxon>
        <taxon>Actinopterygii</taxon>
        <taxon>Neopterygii</taxon>
        <taxon>Teleostei</taxon>
        <taxon>Anguilliformes</taxon>
        <taxon>Synaphobranchidae</taxon>
        <taxon>Synaphobranchus</taxon>
    </lineage>
</organism>
<name>A0A9Q1ESG2_SYNKA</name>
<evidence type="ECO:0000313" key="3">
    <source>
        <dbReference type="Proteomes" id="UP001152622"/>
    </source>
</evidence>
<dbReference type="AlphaFoldDB" id="A0A9Q1ESG2"/>
<dbReference type="EMBL" id="JAINUF010000013">
    <property type="protein sequence ID" value="KAJ8344176.1"/>
    <property type="molecule type" value="Genomic_DNA"/>
</dbReference>
<evidence type="ECO:0000313" key="2">
    <source>
        <dbReference type="EMBL" id="KAJ8344176.1"/>
    </source>
</evidence>
<gene>
    <name evidence="2" type="ORF">SKAU_G00315050</name>
</gene>
<sequence length="237" mass="25702">MLLSWAPERYKVTWRENADKVPAGTPGGTRDPTPRPTFPSVKRFDSITAGLCLGTEEERTALKKGDCEEREKPKWPTHWGKPLSKHNSPQIPNIRPLCAGSGISEVDNGCLCRKVLGKGSPFPRSPGHAVRAGPRAHTQQQLRSEERPTFSVPHALTSPEARRAGGGGRGNERGGPNAKLRCSSRGKYHSPRGVPPFTAVPRGSSVHGSPSLASVRPRLKAHLREERALVYLSPAPA</sequence>
<keyword evidence="3" id="KW-1185">Reference proteome</keyword>
<reference evidence="2" key="1">
    <citation type="journal article" date="2023" name="Science">
        <title>Genome structures resolve the early diversification of teleost fishes.</title>
        <authorList>
            <person name="Parey E."/>
            <person name="Louis A."/>
            <person name="Montfort J."/>
            <person name="Bouchez O."/>
            <person name="Roques C."/>
            <person name="Iampietro C."/>
            <person name="Lluch J."/>
            <person name="Castinel A."/>
            <person name="Donnadieu C."/>
            <person name="Desvignes T."/>
            <person name="Floi Bucao C."/>
            <person name="Jouanno E."/>
            <person name="Wen M."/>
            <person name="Mejri S."/>
            <person name="Dirks R."/>
            <person name="Jansen H."/>
            <person name="Henkel C."/>
            <person name="Chen W.J."/>
            <person name="Zahm M."/>
            <person name="Cabau C."/>
            <person name="Klopp C."/>
            <person name="Thompson A.W."/>
            <person name="Robinson-Rechavi M."/>
            <person name="Braasch I."/>
            <person name="Lecointre G."/>
            <person name="Bobe J."/>
            <person name="Postlethwait J.H."/>
            <person name="Berthelot C."/>
            <person name="Roest Crollius H."/>
            <person name="Guiguen Y."/>
        </authorList>
    </citation>
    <scope>NUCLEOTIDE SEQUENCE</scope>
    <source>
        <strain evidence="2">WJC10195</strain>
    </source>
</reference>
<proteinExistence type="predicted"/>
<dbReference type="Proteomes" id="UP001152622">
    <property type="component" value="Chromosome 13"/>
</dbReference>
<feature type="compositionally biased region" description="Basic and acidic residues" evidence="1">
    <location>
        <begin position="63"/>
        <end position="74"/>
    </location>
</feature>
<feature type="region of interest" description="Disordered" evidence="1">
    <location>
        <begin position="122"/>
        <end position="218"/>
    </location>
</feature>
<protein>
    <submittedName>
        <fullName evidence="2">Uncharacterized protein</fullName>
    </submittedName>
</protein>
<comment type="caution">
    <text evidence="2">The sequence shown here is derived from an EMBL/GenBank/DDBJ whole genome shotgun (WGS) entry which is preliminary data.</text>
</comment>
<feature type="region of interest" description="Disordered" evidence="1">
    <location>
        <begin position="14"/>
        <end position="41"/>
    </location>
</feature>
<evidence type="ECO:0000256" key="1">
    <source>
        <dbReference type="SAM" id="MobiDB-lite"/>
    </source>
</evidence>
<accession>A0A9Q1ESG2</accession>